<protein>
    <submittedName>
        <fullName evidence="1">Uncharacterized protein</fullName>
    </submittedName>
</protein>
<accession>A0A804UFY1</accession>
<evidence type="ECO:0000313" key="2">
    <source>
        <dbReference type="Proteomes" id="UP000007305"/>
    </source>
</evidence>
<sequence>MMTHSRMMQSLATCFLSAAPSPPPPPPPRFPFFWPLPLLGLFIVPAGRRRVNGGTEGEELSAKAPAAAALSLDLHLACCCDVLSPARPMQGFDDGSTNAPED</sequence>
<dbReference type="EnsemblPlants" id="Zm00001eb342740_T001">
    <property type="protein sequence ID" value="Zm00001eb342740_P001"/>
    <property type="gene ID" value="Zm00001eb342740"/>
</dbReference>
<organism evidence="1 2">
    <name type="scientific">Zea mays</name>
    <name type="common">Maize</name>
    <dbReference type="NCBI Taxonomy" id="4577"/>
    <lineage>
        <taxon>Eukaryota</taxon>
        <taxon>Viridiplantae</taxon>
        <taxon>Streptophyta</taxon>
        <taxon>Embryophyta</taxon>
        <taxon>Tracheophyta</taxon>
        <taxon>Spermatophyta</taxon>
        <taxon>Magnoliopsida</taxon>
        <taxon>Liliopsida</taxon>
        <taxon>Poales</taxon>
        <taxon>Poaceae</taxon>
        <taxon>PACMAD clade</taxon>
        <taxon>Panicoideae</taxon>
        <taxon>Andropogonodae</taxon>
        <taxon>Andropogoneae</taxon>
        <taxon>Tripsacinae</taxon>
        <taxon>Zea</taxon>
    </lineage>
</organism>
<dbReference type="InParanoid" id="A0A804UFY1"/>
<evidence type="ECO:0000313" key="1">
    <source>
        <dbReference type="EnsemblPlants" id="Zm00001eb342740_P001"/>
    </source>
</evidence>
<dbReference type="AlphaFoldDB" id="A0A804UFY1"/>
<reference evidence="2" key="1">
    <citation type="journal article" date="2009" name="Science">
        <title>The B73 maize genome: complexity, diversity, and dynamics.</title>
        <authorList>
            <person name="Schnable P.S."/>
            <person name="Ware D."/>
            <person name="Fulton R.S."/>
            <person name="Stein J.C."/>
            <person name="Wei F."/>
            <person name="Pasternak S."/>
            <person name="Liang C."/>
            <person name="Zhang J."/>
            <person name="Fulton L."/>
            <person name="Graves T.A."/>
            <person name="Minx P."/>
            <person name="Reily A.D."/>
            <person name="Courtney L."/>
            <person name="Kruchowski S.S."/>
            <person name="Tomlinson C."/>
            <person name="Strong C."/>
            <person name="Delehaunty K."/>
            <person name="Fronick C."/>
            <person name="Courtney B."/>
            <person name="Rock S.M."/>
            <person name="Belter E."/>
            <person name="Du F."/>
            <person name="Kim K."/>
            <person name="Abbott R.M."/>
            <person name="Cotton M."/>
            <person name="Levy A."/>
            <person name="Marchetto P."/>
            <person name="Ochoa K."/>
            <person name="Jackson S.M."/>
            <person name="Gillam B."/>
            <person name="Chen W."/>
            <person name="Yan L."/>
            <person name="Higginbotham J."/>
            <person name="Cardenas M."/>
            <person name="Waligorski J."/>
            <person name="Applebaum E."/>
            <person name="Phelps L."/>
            <person name="Falcone J."/>
            <person name="Kanchi K."/>
            <person name="Thane T."/>
            <person name="Scimone A."/>
            <person name="Thane N."/>
            <person name="Henke J."/>
            <person name="Wang T."/>
            <person name="Ruppert J."/>
            <person name="Shah N."/>
            <person name="Rotter K."/>
            <person name="Hodges J."/>
            <person name="Ingenthron E."/>
            <person name="Cordes M."/>
            <person name="Kohlberg S."/>
            <person name="Sgro J."/>
            <person name="Delgado B."/>
            <person name="Mead K."/>
            <person name="Chinwalla A."/>
            <person name="Leonard S."/>
            <person name="Crouse K."/>
            <person name="Collura K."/>
            <person name="Kudrna D."/>
            <person name="Currie J."/>
            <person name="He R."/>
            <person name="Angelova A."/>
            <person name="Rajasekar S."/>
            <person name="Mueller T."/>
            <person name="Lomeli R."/>
            <person name="Scara G."/>
            <person name="Ko A."/>
            <person name="Delaney K."/>
            <person name="Wissotski M."/>
            <person name="Lopez G."/>
            <person name="Campos D."/>
            <person name="Braidotti M."/>
            <person name="Ashley E."/>
            <person name="Golser W."/>
            <person name="Kim H."/>
            <person name="Lee S."/>
            <person name="Lin J."/>
            <person name="Dujmic Z."/>
            <person name="Kim W."/>
            <person name="Talag J."/>
            <person name="Zuccolo A."/>
            <person name="Fan C."/>
            <person name="Sebastian A."/>
            <person name="Kramer M."/>
            <person name="Spiegel L."/>
            <person name="Nascimento L."/>
            <person name="Zutavern T."/>
            <person name="Miller B."/>
            <person name="Ambroise C."/>
            <person name="Muller S."/>
            <person name="Spooner W."/>
            <person name="Narechania A."/>
            <person name="Ren L."/>
            <person name="Wei S."/>
            <person name="Kumari S."/>
            <person name="Faga B."/>
            <person name="Levy M.J."/>
            <person name="McMahan L."/>
            <person name="Van Buren P."/>
            <person name="Vaughn M.W."/>
            <person name="Ying K."/>
            <person name="Yeh C.-T."/>
            <person name="Emrich S.J."/>
            <person name="Jia Y."/>
            <person name="Kalyanaraman A."/>
            <person name="Hsia A.-P."/>
            <person name="Barbazuk W.B."/>
            <person name="Baucom R.S."/>
            <person name="Brutnell T.P."/>
            <person name="Carpita N.C."/>
            <person name="Chaparro C."/>
            <person name="Chia J.-M."/>
            <person name="Deragon J.-M."/>
            <person name="Estill J.C."/>
            <person name="Fu Y."/>
            <person name="Jeddeloh J.A."/>
            <person name="Han Y."/>
            <person name="Lee H."/>
            <person name="Li P."/>
            <person name="Lisch D.R."/>
            <person name="Liu S."/>
            <person name="Liu Z."/>
            <person name="Nagel D.H."/>
            <person name="McCann M.C."/>
            <person name="SanMiguel P."/>
            <person name="Myers A.M."/>
            <person name="Nettleton D."/>
            <person name="Nguyen J."/>
            <person name="Penning B.W."/>
            <person name="Ponnala L."/>
            <person name="Schneider K.L."/>
            <person name="Schwartz D.C."/>
            <person name="Sharma A."/>
            <person name="Soderlund C."/>
            <person name="Springer N.M."/>
            <person name="Sun Q."/>
            <person name="Wang H."/>
            <person name="Waterman M."/>
            <person name="Westerman R."/>
            <person name="Wolfgruber T.K."/>
            <person name="Yang L."/>
            <person name="Yu Y."/>
            <person name="Zhang L."/>
            <person name="Zhou S."/>
            <person name="Zhu Q."/>
            <person name="Bennetzen J.L."/>
            <person name="Dawe R.K."/>
            <person name="Jiang J."/>
            <person name="Jiang N."/>
            <person name="Presting G.G."/>
            <person name="Wessler S.R."/>
            <person name="Aluru S."/>
            <person name="Martienssen R.A."/>
            <person name="Clifton S.W."/>
            <person name="McCombie W.R."/>
            <person name="Wing R.A."/>
            <person name="Wilson R.K."/>
        </authorList>
    </citation>
    <scope>NUCLEOTIDE SEQUENCE [LARGE SCALE GENOMIC DNA]</scope>
    <source>
        <strain evidence="2">cv. B73</strain>
    </source>
</reference>
<reference evidence="1" key="3">
    <citation type="submission" date="2021-05" db="UniProtKB">
        <authorList>
            <consortium name="EnsemblPlants"/>
        </authorList>
    </citation>
    <scope>IDENTIFICATION</scope>
    <source>
        <strain evidence="1">cv. B73</strain>
    </source>
</reference>
<dbReference type="Proteomes" id="UP000007305">
    <property type="component" value="Chromosome 8"/>
</dbReference>
<reference evidence="1" key="2">
    <citation type="submission" date="2019-07" db="EMBL/GenBank/DDBJ databases">
        <authorList>
            <person name="Seetharam A."/>
            <person name="Woodhouse M."/>
            <person name="Cannon E."/>
        </authorList>
    </citation>
    <scope>NUCLEOTIDE SEQUENCE [LARGE SCALE GENOMIC DNA]</scope>
    <source>
        <strain evidence="1">cv. B73</strain>
    </source>
</reference>
<proteinExistence type="predicted"/>
<keyword evidence="2" id="KW-1185">Reference proteome</keyword>
<name>A0A804UFY1_MAIZE</name>
<dbReference type="Gramene" id="Zm00001eb342740_T001">
    <property type="protein sequence ID" value="Zm00001eb342740_P001"/>
    <property type="gene ID" value="Zm00001eb342740"/>
</dbReference>